<dbReference type="VEuPathDB" id="VectorBase:GAUT006261"/>
<name>A0A1A9UIS5_GLOAU</name>
<dbReference type="Proteomes" id="UP000078200">
    <property type="component" value="Unassembled WGS sequence"/>
</dbReference>
<keyword evidence="1" id="KW-0812">Transmembrane</keyword>
<accession>A0A1A9UIS5</accession>
<dbReference type="AlphaFoldDB" id="A0A1A9UIS5"/>
<feature type="transmembrane region" description="Helical" evidence="1">
    <location>
        <begin position="101"/>
        <end position="122"/>
    </location>
</feature>
<keyword evidence="1" id="KW-0472">Membrane</keyword>
<dbReference type="EnsemblMetazoa" id="GAUT006261-RA">
    <property type="protein sequence ID" value="GAUT006261-PA"/>
    <property type="gene ID" value="GAUT006261"/>
</dbReference>
<protein>
    <submittedName>
        <fullName evidence="2">Uncharacterized protein</fullName>
    </submittedName>
</protein>
<keyword evidence="3" id="KW-1185">Reference proteome</keyword>
<keyword evidence="1" id="KW-1133">Transmembrane helix</keyword>
<organism evidence="2 3">
    <name type="scientific">Glossina austeni</name>
    <name type="common">Savannah tsetse fly</name>
    <dbReference type="NCBI Taxonomy" id="7395"/>
    <lineage>
        <taxon>Eukaryota</taxon>
        <taxon>Metazoa</taxon>
        <taxon>Ecdysozoa</taxon>
        <taxon>Arthropoda</taxon>
        <taxon>Hexapoda</taxon>
        <taxon>Insecta</taxon>
        <taxon>Pterygota</taxon>
        <taxon>Neoptera</taxon>
        <taxon>Endopterygota</taxon>
        <taxon>Diptera</taxon>
        <taxon>Brachycera</taxon>
        <taxon>Muscomorpha</taxon>
        <taxon>Hippoboscoidea</taxon>
        <taxon>Glossinidae</taxon>
        <taxon>Glossina</taxon>
    </lineage>
</organism>
<reference evidence="2" key="1">
    <citation type="submission" date="2020-05" db="UniProtKB">
        <authorList>
            <consortium name="EnsemblMetazoa"/>
        </authorList>
    </citation>
    <scope>IDENTIFICATION</scope>
    <source>
        <strain evidence="2">TTRI</strain>
    </source>
</reference>
<proteinExistence type="predicted"/>
<sequence>MKERFVILYYRRQQKWTKRCTKWYSRHIEFCPFRNLLIKSLICFIPQKPMIVKQLTTKLFTGLKGLCRVMMVYKKKKQMIRYIWTLSTRYEFEFSSSNITLTAYVCTLFISVRIICLPTVLISKAKAKIYKLGVTDKNSKKIIS</sequence>
<evidence type="ECO:0000313" key="2">
    <source>
        <dbReference type="EnsemblMetazoa" id="GAUT006261-PA"/>
    </source>
</evidence>
<evidence type="ECO:0000256" key="1">
    <source>
        <dbReference type="SAM" id="Phobius"/>
    </source>
</evidence>
<evidence type="ECO:0000313" key="3">
    <source>
        <dbReference type="Proteomes" id="UP000078200"/>
    </source>
</evidence>